<dbReference type="RefSeq" id="WP_183807060.1">
    <property type="nucleotide sequence ID" value="NZ_JACIEE010000008.1"/>
</dbReference>
<keyword evidence="2" id="KW-0677">Repeat</keyword>
<feature type="region of interest" description="Disordered" evidence="5">
    <location>
        <begin position="522"/>
        <end position="551"/>
    </location>
</feature>
<dbReference type="InterPro" id="IPR032781">
    <property type="entry name" value="ABC_tran_Xtn"/>
</dbReference>
<proteinExistence type="inferred from homology"/>
<evidence type="ECO:0000313" key="8">
    <source>
        <dbReference type="Proteomes" id="UP000574761"/>
    </source>
</evidence>
<dbReference type="Proteomes" id="UP000574761">
    <property type="component" value="Unassembled WGS sequence"/>
</dbReference>
<evidence type="ECO:0000259" key="6">
    <source>
        <dbReference type="PROSITE" id="PS50893"/>
    </source>
</evidence>
<dbReference type="Gene3D" id="3.40.50.300">
    <property type="entry name" value="P-loop containing nucleotide triphosphate hydrolases"/>
    <property type="match status" value="2"/>
</dbReference>
<dbReference type="Gene3D" id="1.10.287.380">
    <property type="entry name" value="Valyl-tRNA synthetase, C-terminal domain"/>
    <property type="match status" value="1"/>
</dbReference>
<keyword evidence="4 7" id="KW-0067">ATP-binding</keyword>
<dbReference type="PROSITE" id="PS00211">
    <property type="entry name" value="ABC_TRANSPORTER_1"/>
    <property type="match status" value="2"/>
</dbReference>
<dbReference type="PANTHER" id="PTHR19211:SF14">
    <property type="entry name" value="ATP-BINDING CASSETTE SUB-FAMILY F MEMBER 1"/>
    <property type="match status" value="1"/>
</dbReference>
<dbReference type="InterPro" id="IPR050611">
    <property type="entry name" value="ABCF"/>
</dbReference>
<comment type="similarity">
    <text evidence="1">Belongs to the ABC transporter superfamily.</text>
</comment>
<accession>A0A7W6GKY4</accession>
<dbReference type="Pfam" id="PF16326">
    <property type="entry name" value="ABC_tran_CTD"/>
    <property type="match status" value="1"/>
</dbReference>
<dbReference type="PANTHER" id="PTHR19211">
    <property type="entry name" value="ATP-BINDING TRANSPORT PROTEIN-RELATED"/>
    <property type="match status" value="1"/>
</dbReference>
<dbReference type="PROSITE" id="PS50893">
    <property type="entry name" value="ABC_TRANSPORTER_2"/>
    <property type="match status" value="2"/>
</dbReference>
<dbReference type="SMART" id="SM00382">
    <property type="entry name" value="AAA"/>
    <property type="match status" value="2"/>
</dbReference>
<dbReference type="InterPro" id="IPR017871">
    <property type="entry name" value="ABC_transporter-like_CS"/>
</dbReference>
<dbReference type="FunFam" id="3.40.50.300:FF:000011">
    <property type="entry name" value="Putative ABC transporter ATP-binding component"/>
    <property type="match status" value="1"/>
</dbReference>
<dbReference type="Pfam" id="PF00005">
    <property type="entry name" value="ABC_tran"/>
    <property type="match status" value="2"/>
</dbReference>
<dbReference type="Pfam" id="PF12848">
    <property type="entry name" value="ABC_tran_Xtn"/>
    <property type="match status" value="1"/>
</dbReference>
<evidence type="ECO:0000256" key="2">
    <source>
        <dbReference type="ARBA" id="ARBA00022737"/>
    </source>
</evidence>
<evidence type="ECO:0000256" key="5">
    <source>
        <dbReference type="SAM" id="MobiDB-lite"/>
    </source>
</evidence>
<dbReference type="GO" id="GO:0003677">
    <property type="term" value="F:DNA binding"/>
    <property type="evidence" value="ECO:0007669"/>
    <property type="project" value="InterPro"/>
</dbReference>
<evidence type="ECO:0000256" key="4">
    <source>
        <dbReference type="ARBA" id="ARBA00022840"/>
    </source>
</evidence>
<keyword evidence="3" id="KW-0547">Nucleotide-binding</keyword>
<evidence type="ECO:0000256" key="1">
    <source>
        <dbReference type="ARBA" id="ARBA00005417"/>
    </source>
</evidence>
<dbReference type="SUPFAM" id="SSF52540">
    <property type="entry name" value="P-loop containing nucleoside triphosphate hydrolases"/>
    <property type="match status" value="2"/>
</dbReference>
<gene>
    <name evidence="7" type="ORF">GGQ64_004047</name>
</gene>
<name>A0A7W6GKY4_9HYPH</name>
<feature type="domain" description="ABC transporter" evidence="6">
    <location>
        <begin position="2"/>
        <end position="243"/>
    </location>
</feature>
<dbReference type="EMBL" id="JACIEE010000008">
    <property type="protein sequence ID" value="MBB3978812.1"/>
    <property type="molecule type" value="Genomic_DNA"/>
</dbReference>
<dbReference type="InterPro" id="IPR003593">
    <property type="entry name" value="AAA+_ATPase"/>
</dbReference>
<dbReference type="InterPro" id="IPR032524">
    <property type="entry name" value="ABC_tran_C"/>
</dbReference>
<evidence type="ECO:0000313" key="7">
    <source>
        <dbReference type="EMBL" id="MBB3978812.1"/>
    </source>
</evidence>
<feature type="domain" description="ABC transporter" evidence="6">
    <location>
        <begin position="311"/>
        <end position="526"/>
    </location>
</feature>
<keyword evidence="8" id="KW-1185">Reference proteome</keyword>
<protein>
    <submittedName>
        <fullName evidence="7">ATP-binding cassette subfamily F protein 3</fullName>
    </submittedName>
</protein>
<sequence>MITISGLSARIAGRLLLDNASVSLPSGTKAGLVGRNGAGKSTLFRIITGDLAAEAGSVSLPKNARIGQVAQEAPGTDDPLIEIVLAADKERAALLQEAETATDPHRIAEIQTRLADIGAHAAEARAASILAGLGFDHEAQQRPAKSFSGGWRMRVALAAVLFSEPDLLLLDEPTNYLDLEGTLWLEDYVRRYPHTVLIISHDRDLLNTAVNAIVHLDQKKLTFYRGGYDQFERQKAEADELQMKAKAKNEAARKHLQSFIDRFKAKATKARQAQSRVKALERMGTVAAVIEDHVQGFTFPEPEKQPASPIIAVSGGAVGYAPGNPILKRMNLRIDNDDRIALLGSNGNGKSTFAKFISGKLSAESGEVKTAPGLKIGFFAQHQLDDLVPTQSAVEHVRRLMVDAPEAKVRARVAQMGLATEKMDTPAKDLSGGEKARLLMGLAAFDAPNLLILDEPTNHLDIDSRRALIEALNDYQGAVILISHDRHLIEATVDRLWLVKDGTVASFDGDLEEYRTLIVGGPKPKEDKARPVLTDDGLSKADQRKANADRRASLAPLKKKINDVESLTAKLEKQIQVLDGELADPQLYEKSPAKAAQKAKERSDAADRLAAAEEHWLELSSEYEEGMAG</sequence>
<dbReference type="GO" id="GO:0005524">
    <property type="term" value="F:ATP binding"/>
    <property type="evidence" value="ECO:0007669"/>
    <property type="project" value="UniProtKB-KW"/>
</dbReference>
<reference evidence="7 8" key="1">
    <citation type="submission" date="2020-08" db="EMBL/GenBank/DDBJ databases">
        <title>Genomic Encyclopedia of Type Strains, Phase IV (KMG-IV): sequencing the most valuable type-strain genomes for metagenomic binning, comparative biology and taxonomic classification.</title>
        <authorList>
            <person name="Goeker M."/>
        </authorList>
    </citation>
    <scope>NUCLEOTIDE SEQUENCE [LARGE SCALE GENOMIC DNA]</scope>
    <source>
        <strain evidence="7 8">DSM 100211</strain>
    </source>
</reference>
<evidence type="ECO:0000256" key="3">
    <source>
        <dbReference type="ARBA" id="ARBA00022741"/>
    </source>
</evidence>
<organism evidence="7 8">
    <name type="scientific">Mycoplana azooxidifex</name>
    <dbReference type="NCBI Taxonomy" id="1636188"/>
    <lineage>
        <taxon>Bacteria</taxon>
        <taxon>Pseudomonadati</taxon>
        <taxon>Pseudomonadota</taxon>
        <taxon>Alphaproteobacteria</taxon>
        <taxon>Hyphomicrobiales</taxon>
        <taxon>Rhizobiaceae</taxon>
        <taxon>Mycoplana</taxon>
    </lineage>
</organism>
<dbReference type="InterPro" id="IPR003439">
    <property type="entry name" value="ABC_transporter-like_ATP-bd"/>
</dbReference>
<feature type="compositionally biased region" description="Basic and acidic residues" evidence="5">
    <location>
        <begin position="537"/>
        <end position="551"/>
    </location>
</feature>
<dbReference type="InterPro" id="IPR037118">
    <property type="entry name" value="Val-tRNA_synth_C_sf"/>
</dbReference>
<comment type="caution">
    <text evidence="7">The sequence shown here is derived from an EMBL/GenBank/DDBJ whole genome shotgun (WGS) entry which is preliminary data.</text>
</comment>
<dbReference type="AlphaFoldDB" id="A0A7W6GKY4"/>
<dbReference type="GO" id="GO:0016887">
    <property type="term" value="F:ATP hydrolysis activity"/>
    <property type="evidence" value="ECO:0007669"/>
    <property type="project" value="InterPro"/>
</dbReference>
<dbReference type="CDD" id="cd03221">
    <property type="entry name" value="ABCF_EF-3"/>
    <property type="match status" value="2"/>
</dbReference>
<dbReference type="InterPro" id="IPR027417">
    <property type="entry name" value="P-loop_NTPase"/>
</dbReference>